<dbReference type="EMBL" id="UOEE01000102">
    <property type="protein sequence ID" value="VAV90073.1"/>
    <property type="molecule type" value="Genomic_DNA"/>
</dbReference>
<sequence length="377" mass="43032">MSQQLQLVAVEGKTLLDAFIQLPSDIHHDDPNWIAPLVIERRALLDPAKNPYFEHAKAKYWLVQREGRFVGRISAQIDQMSIQERGENIGHFGMFACEDDPAIAKLLLDTAEDWLRQAGMVKIQGPMNLSINQEVGLMVDGFDTPSMMLMPHDKPYLQAMLQDANYKTVAKLVSYIRDANTLFPEKMRKLAERKIGSKVVLRTLDMKNYAEEIETIVSIFNEGWHTNWGFVPMTDSEVKHMADELKPIIDPKLACFAEVDGKAVAFIVCVPDVNEMIADINGKLLPFGWLKLLWRMKVRGPKSARVMLMGLRKEYAGGLLGSILPFRLIYHIEAHLKQSPLEQVEMGWILEDNQPVRRLIERVGGVVYKKYQVFEKN</sequence>
<evidence type="ECO:0000313" key="2">
    <source>
        <dbReference type="EMBL" id="VAV90073.1"/>
    </source>
</evidence>
<reference evidence="2" key="1">
    <citation type="submission" date="2018-06" db="EMBL/GenBank/DDBJ databases">
        <authorList>
            <person name="Zhirakovskaya E."/>
        </authorList>
    </citation>
    <scope>NUCLEOTIDE SEQUENCE</scope>
</reference>
<dbReference type="InterPro" id="IPR001313">
    <property type="entry name" value="Pumilio_RNA-bd_rpt"/>
</dbReference>
<organism evidence="2">
    <name type="scientific">hydrothermal vent metagenome</name>
    <dbReference type="NCBI Taxonomy" id="652676"/>
    <lineage>
        <taxon>unclassified sequences</taxon>
        <taxon>metagenomes</taxon>
        <taxon>ecological metagenomes</taxon>
    </lineage>
</organism>
<feature type="non-terminal residue" evidence="2">
    <location>
        <position position="377"/>
    </location>
</feature>
<protein>
    <recommendedName>
        <fullName evidence="3">N-acetyltransferase domain-containing protein</fullName>
    </recommendedName>
</protein>
<dbReference type="InterPro" id="IPR016181">
    <property type="entry name" value="Acyl_CoA_acyltransferase"/>
</dbReference>
<gene>
    <name evidence="2" type="ORF">MNBD_ALPHA06-115</name>
</gene>
<dbReference type="AlphaFoldDB" id="A0A3B0S0I0"/>
<proteinExistence type="predicted"/>
<dbReference type="PROSITE" id="PS50302">
    <property type="entry name" value="PUM"/>
    <property type="match status" value="1"/>
</dbReference>
<dbReference type="InterPro" id="IPR039968">
    <property type="entry name" value="BcerS-like"/>
</dbReference>
<dbReference type="PANTHER" id="PTHR41368:SF1">
    <property type="entry name" value="PROTEIN YGHO"/>
    <property type="match status" value="1"/>
</dbReference>
<name>A0A3B0S0I0_9ZZZZ</name>
<accession>A0A3B0S0I0</accession>
<evidence type="ECO:0000256" key="1">
    <source>
        <dbReference type="ARBA" id="ARBA00022737"/>
    </source>
</evidence>
<dbReference type="Gene3D" id="3.40.630.30">
    <property type="match status" value="1"/>
</dbReference>
<dbReference type="PANTHER" id="PTHR41368">
    <property type="entry name" value="PROTEIN YGHO"/>
    <property type="match status" value="1"/>
</dbReference>
<keyword evidence="1" id="KW-0677">Repeat</keyword>
<dbReference type="GO" id="GO:0003723">
    <property type="term" value="F:RNA binding"/>
    <property type="evidence" value="ECO:0007669"/>
    <property type="project" value="InterPro"/>
</dbReference>
<evidence type="ECO:0008006" key="3">
    <source>
        <dbReference type="Google" id="ProtNLM"/>
    </source>
</evidence>
<dbReference type="SUPFAM" id="SSF55729">
    <property type="entry name" value="Acyl-CoA N-acyltransferases (Nat)"/>
    <property type="match status" value="1"/>
</dbReference>